<evidence type="ECO:0000313" key="2">
    <source>
        <dbReference type="EMBL" id="UPW35836.1"/>
    </source>
</evidence>
<organism evidence="2 3">
    <name type="scientific">Pseudomonas phage EM</name>
    <dbReference type="NCBI Taxonomy" id="2936914"/>
    <lineage>
        <taxon>Viruses</taxon>
        <taxon>Duplodnaviria</taxon>
        <taxon>Heunggongvirae</taxon>
        <taxon>Uroviricota</taxon>
        <taxon>Caudoviricetes</taxon>
        <taxon>Vandenendeviridae</taxon>
        <taxon>Skurskavirinae</taxon>
        <taxon>Baldwinvirus</taxon>
        <taxon>Baldwinvirus EM</taxon>
    </lineage>
</organism>
<accession>A0AAE9HJ66</accession>
<evidence type="ECO:0000259" key="1">
    <source>
        <dbReference type="Pfam" id="PF12850"/>
    </source>
</evidence>
<sequence>MSNVFFTSDLHFFHKNVIKYCNRPWTFEEQTEELISRWNSRVGLFDEVYHLGDFAFAGKNKLTEVVEIIKRLNGRITFLKGNHCDSRLWRLIEDSRLSHVEDIRDYKEIRVNGVKIVMCHYPFETWNTAHHGAWHLHGHTHGSLPSKGKRLDVGIDNHPEHQVFSYDEVREYMNNQEFVVVDHHKEETNG</sequence>
<keyword evidence="3" id="KW-1185">Reference proteome</keyword>
<dbReference type="EMBL" id="ON169972">
    <property type="protein sequence ID" value="UPW35836.1"/>
    <property type="molecule type" value="Genomic_DNA"/>
</dbReference>
<reference evidence="2" key="1">
    <citation type="journal article" date="2022" name="J. Appl. Microbiol.">
        <title>Bacteriophage-Antibiotic Combinations Against Multidrug-Resistant Pseudomonas aeruginosa.</title>
        <authorList>
            <person name="Holger D."/>
            <person name="Lev K.L."/>
            <person name="Kebriaei R."/>
            <person name="Morrisette T."/>
            <person name="Shah R."/>
            <person name="Alexander J."/>
            <person name="Lehman S.M."/>
            <person name="Rybak M.J."/>
        </authorList>
    </citation>
    <scope>NUCLEOTIDE SEQUENCE</scope>
</reference>
<feature type="domain" description="Calcineurin-like phosphoesterase" evidence="1">
    <location>
        <begin position="7"/>
        <end position="142"/>
    </location>
</feature>
<evidence type="ECO:0000313" key="3">
    <source>
        <dbReference type="Proteomes" id="UP000831536"/>
    </source>
</evidence>
<proteinExistence type="predicted"/>
<dbReference type="SUPFAM" id="SSF56300">
    <property type="entry name" value="Metallo-dependent phosphatases"/>
    <property type="match status" value="1"/>
</dbReference>
<dbReference type="InterPro" id="IPR024654">
    <property type="entry name" value="Calcineurin-like_PHP_lpxH"/>
</dbReference>
<dbReference type="InterPro" id="IPR029052">
    <property type="entry name" value="Metallo-depent_PP-like"/>
</dbReference>
<protein>
    <submittedName>
        <fullName evidence="2">Metallophosphatase domain-containing protein</fullName>
    </submittedName>
</protein>
<dbReference type="Proteomes" id="UP000831536">
    <property type="component" value="Segment"/>
</dbReference>
<gene>
    <name evidence="2" type="ORF">EM_034</name>
</gene>
<name>A0AAE9HJ66_9CAUD</name>
<dbReference type="Gene3D" id="3.60.21.10">
    <property type="match status" value="1"/>
</dbReference>
<dbReference type="Pfam" id="PF12850">
    <property type="entry name" value="Metallophos_2"/>
    <property type="match status" value="1"/>
</dbReference>